<comment type="caution">
    <text evidence="6">The sequence shown here is derived from an EMBL/GenBank/DDBJ whole genome shotgun (WGS) entry which is preliminary data.</text>
</comment>
<comment type="similarity">
    <text evidence="1">Belongs to the membrane fusion protein (MFP) (TC 8.A.1) family.</text>
</comment>
<evidence type="ECO:0000259" key="5">
    <source>
        <dbReference type="Pfam" id="PF25967"/>
    </source>
</evidence>
<dbReference type="PANTHER" id="PTHR30469">
    <property type="entry name" value="MULTIDRUG RESISTANCE PROTEIN MDTA"/>
    <property type="match status" value="1"/>
</dbReference>
<dbReference type="Gene3D" id="2.40.420.20">
    <property type="match status" value="1"/>
</dbReference>
<organism evidence="6 7">
    <name type="scientific">Rhizobium loti</name>
    <name type="common">Mesorhizobium loti</name>
    <dbReference type="NCBI Taxonomy" id="381"/>
    <lineage>
        <taxon>Bacteria</taxon>
        <taxon>Pseudomonadati</taxon>
        <taxon>Pseudomonadota</taxon>
        <taxon>Alphaproteobacteria</taxon>
        <taxon>Hyphomicrobiales</taxon>
        <taxon>Phyllobacteriaceae</taxon>
        <taxon>Mesorhizobium</taxon>
    </lineage>
</organism>
<dbReference type="SUPFAM" id="SSF111369">
    <property type="entry name" value="HlyD-like secretion proteins"/>
    <property type="match status" value="1"/>
</dbReference>
<evidence type="ECO:0000256" key="2">
    <source>
        <dbReference type="SAM" id="Coils"/>
    </source>
</evidence>
<evidence type="ECO:0000313" key="7">
    <source>
        <dbReference type="Proteomes" id="UP000245631"/>
    </source>
</evidence>
<protein>
    <submittedName>
        <fullName evidence="6">RND family efflux transporter MFP subunit</fullName>
    </submittedName>
</protein>
<dbReference type="PANTHER" id="PTHR30469:SF15">
    <property type="entry name" value="HLYD FAMILY OF SECRETION PROTEINS"/>
    <property type="match status" value="1"/>
</dbReference>
<dbReference type="GO" id="GO:0015562">
    <property type="term" value="F:efflux transmembrane transporter activity"/>
    <property type="evidence" value="ECO:0007669"/>
    <property type="project" value="TreeGrafter"/>
</dbReference>
<dbReference type="RefSeq" id="WP_109669894.1">
    <property type="nucleotide sequence ID" value="NZ_QGGH01000010.1"/>
</dbReference>
<feature type="domain" description="Multidrug resistance protein MdtA-like C-terminal permuted SH3" evidence="5">
    <location>
        <begin position="308"/>
        <end position="363"/>
    </location>
</feature>
<dbReference type="Gene3D" id="2.40.30.170">
    <property type="match status" value="1"/>
</dbReference>
<dbReference type="Pfam" id="PF25967">
    <property type="entry name" value="RND-MFP_C"/>
    <property type="match status" value="1"/>
</dbReference>
<keyword evidence="2" id="KW-0175">Coiled coil</keyword>
<dbReference type="GeneID" id="61054643"/>
<feature type="coiled-coil region" evidence="2">
    <location>
        <begin position="112"/>
        <end position="146"/>
    </location>
</feature>
<dbReference type="AlphaFoldDB" id="A0A8E2WAU6"/>
<accession>A0A8E2WAU6</accession>
<dbReference type="Gene3D" id="2.40.50.100">
    <property type="match status" value="1"/>
</dbReference>
<dbReference type="Gene3D" id="1.10.287.470">
    <property type="entry name" value="Helix hairpin bin"/>
    <property type="match status" value="1"/>
</dbReference>
<dbReference type="InterPro" id="IPR058792">
    <property type="entry name" value="Beta-barrel_RND_2"/>
</dbReference>
<reference evidence="6 7" key="1">
    <citation type="submission" date="2018-05" db="EMBL/GenBank/DDBJ databases">
        <title>Genomic Encyclopedia of Type Strains, Phase IV (KMG-IV): sequencing the most valuable type-strain genomes for metagenomic binning, comparative biology and taxonomic classification.</title>
        <authorList>
            <person name="Goeker M."/>
        </authorList>
    </citation>
    <scope>NUCLEOTIDE SEQUENCE [LARGE SCALE GENOMIC DNA]</scope>
    <source>
        <strain evidence="6 7">DSM 2626</strain>
    </source>
</reference>
<feature type="signal peptide" evidence="3">
    <location>
        <begin position="1"/>
        <end position="23"/>
    </location>
</feature>
<evidence type="ECO:0000256" key="3">
    <source>
        <dbReference type="SAM" id="SignalP"/>
    </source>
</evidence>
<feature type="domain" description="CusB-like beta-barrel" evidence="4">
    <location>
        <begin position="232"/>
        <end position="301"/>
    </location>
</feature>
<proteinExistence type="inferred from homology"/>
<dbReference type="InterPro" id="IPR006143">
    <property type="entry name" value="RND_pump_MFP"/>
</dbReference>
<dbReference type="EMBL" id="QGGH01000010">
    <property type="protein sequence ID" value="PWJ88562.1"/>
    <property type="molecule type" value="Genomic_DNA"/>
</dbReference>
<dbReference type="GO" id="GO:1990281">
    <property type="term" value="C:efflux pump complex"/>
    <property type="evidence" value="ECO:0007669"/>
    <property type="project" value="TreeGrafter"/>
</dbReference>
<gene>
    <name evidence="6" type="ORF">C8D77_11029</name>
</gene>
<dbReference type="InterPro" id="IPR058627">
    <property type="entry name" value="MdtA-like_C"/>
</dbReference>
<dbReference type="Pfam" id="PF25954">
    <property type="entry name" value="Beta-barrel_RND_2"/>
    <property type="match status" value="1"/>
</dbReference>
<sequence>MTRPFCYKCGSAAALAITFLVSASTTHSAGGTAAATVQTEAAKRMVSTFVVASGMSEWTLSFSGVLAAREEVAVGAPQQDQRISGVDVEVGDRVKAGQVLVRLDTAMLDNQLREAEGRVARASAAVAQQQATAAQAQAALERASRLKASGTVSGQVYDERTSAAAVAHQGVAVAQAELSQAEAQLSESRRLRERAVVVAPVGGVVSERHANAGALTGSEPLVRLIRDGEVELAADIPESELPQLAVGQPAEVRLPGSDGAISGKVRMITPKIDRDTRLGGARIALEYDSALFPGAFGRAEIVVAKREAIVIDDSALLYDSESDKTSVFVVEHGRAMLRAVETGLRDNGRLEIVAGLEAGDVVVAKAGAWLREGDAVATVDIGAITGSIRP</sequence>
<name>A0A8E2WAU6_RHILI</name>
<dbReference type="Proteomes" id="UP000245631">
    <property type="component" value="Unassembled WGS sequence"/>
</dbReference>
<evidence type="ECO:0000313" key="6">
    <source>
        <dbReference type="EMBL" id="PWJ88562.1"/>
    </source>
</evidence>
<evidence type="ECO:0000256" key="1">
    <source>
        <dbReference type="ARBA" id="ARBA00009477"/>
    </source>
</evidence>
<evidence type="ECO:0000259" key="4">
    <source>
        <dbReference type="Pfam" id="PF25954"/>
    </source>
</evidence>
<dbReference type="NCBIfam" id="TIGR01730">
    <property type="entry name" value="RND_mfp"/>
    <property type="match status" value="1"/>
</dbReference>
<feature type="chain" id="PRO_5034801534" evidence="3">
    <location>
        <begin position="24"/>
        <end position="390"/>
    </location>
</feature>
<keyword evidence="3" id="KW-0732">Signal</keyword>